<dbReference type="AlphaFoldDB" id="A0A812PEH3"/>
<gene>
    <name evidence="2" type="ORF">SNAT2548_LOCUS19322</name>
</gene>
<dbReference type="Proteomes" id="UP000604046">
    <property type="component" value="Unassembled WGS sequence"/>
</dbReference>
<name>A0A812PEH3_9DINO</name>
<evidence type="ECO:0000256" key="1">
    <source>
        <dbReference type="SAM" id="SignalP"/>
    </source>
</evidence>
<comment type="caution">
    <text evidence="2">The sequence shown here is derived from an EMBL/GenBank/DDBJ whole genome shotgun (WGS) entry which is preliminary data.</text>
</comment>
<keyword evidence="1" id="KW-0732">Signal</keyword>
<evidence type="ECO:0000313" key="2">
    <source>
        <dbReference type="EMBL" id="CAE7360007.1"/>
    </source>
</evidence>
<accession>A0A812PEH3</accession>
<evidence type="ECO:0000313" key="3">
    <source>
        <dbReference type="Proteomes" id="UP000604046"/>
    </source>
</evidence>
<feature type="signal peptide" evidence="1">
    <location>
        <begin position="1"/>
        <end position="23"/>
    </location>
</feature>
<reference evidence="2" key="1">
    <citation type="submission" date="2021-02" db="EMBL/GenBank/DDBJ databases">
        <authorList>
            <person name="Dougan E. K."/>
            <person name="Rhodes N."/>
            <person name="Thang M."/>
            <person name="Chan C."/>
        </authorList>
    </citation>
    <scope>NUCLEOTIDE SEQUENCE</scope>
</reference>
<feature type="chain" id="PRO_5032794552" evidence="1">
    <location>
        <begin position="24"/>
        <end position="163"/>
    </location>
</feature>
<proteinExistence type="predicted"/>
<protein>
    <submittedName>
        <fullName evidence="2">Uncharacterized protein</fullName>
    </submittedName>
</protein>
<sequence>MAFVAVVLMFVSSLACLIGPAWAGGLRGDLQNATETTRELPTGRPLAAAGSCTAEDESKMHDFGSGYAEGTFPFVVAYCERKSWRLDGGFYTKEFENCVISHTGLTPPCAACFSKSAIYTYENCKFACWFHSWCGHECLKCVDESAPEVRQCAGVDVPGVIPC</sequence>
<dbReference type="OrthoDB" id="410628at2759"/>
<dbReference type="EMBL" id="CAJNDS010002173">
    <property type="protein sequence ID" value="CAE7360007.1"/>
    <property type="molecule type" value="Genomic_DNA"/>
</dbReference>
<organism evidence="2 3">
    <name type="scientific">Symbiodinium natans</name>
    <dbReference type="NCBI Taxonomy" id="878477"/>
    <lineage>
        <taxon>Eukaryota</taxon>
        <taxon>Sar</taxon>
        <taxon>Alveolata</taxon>
        <taxon>Dinophyceae</taxon>
        <taxon>Suessiales</taxon>
        <taxon>Symbiodiniaceae</taxon>
        <taxon>Symbiodinium</taxon>
    </lineage>
</organism>
<keyword evidence="3" id="KW-1185">Reference proteome</keyword>